<dbReference type="RefSeq" id="WP_011496020.1">
    <property type="nucleotide sequence ID" value="NC_007954.1"/>
</dbReference>
<reference evidence="2 3" key="1">
    <citation type="submission" date="2006-03" db="EMBL/GenBank/DDBJ databases">
        <title>Complete sequence of Shewanella denitrificans OS217.</title>
        <authorList>
            <consortium name="US DOE Joint Genome Institute"/>
            <person name="Copeland A."/>
            <person name="Lucas S."/>
            <person name="Lapidus A."/>
            <person name="Barry K."/>
            <person name="Detter J.C."/>
            <person name="Glavina del Rio T."/>
            <person name="Hammon N."/>
            <person name="Israni S."/>
            <person name="Dalin E."/>
            <person name="Tice H."/>
            <person name="Pitluck S."/>
            <person name="Brettin T."/>
            <person name="Bruce D."/>
            <person name="Han C."/>
            <person name="Tapia R."/>
            <person name="Gilna P."/>
            <person name="Kiss H."/>
            <person name="Schmutz J."/>
            <person name="Larimer F."/>
            <person name="Land M."/>
            <person name="Hauser L."/>
            <person name="Kyrpides N."/>
            <person name="Lykidis A."/>
            <person name="Richardson P."/>
        </authorList>
    </citation>
    <scope>NUCLEOTIDE SEQUENCE [LARGE SCALE GENOMIC DNA]</scope>
    <source>
        <strain evidence="3">OS217 / ATCC BAA-1090 / DSM 15013</strain>
    </source>
</reference>
<accession>Q12NW4</accession>
<dbReference type="HOGENOM" id="CLU_1085412_0_0_6"/>
<feature type="chain" id="PRO_5004181585" evidence="1">
    <location>
        <begin position="24"/>
        <end position="256"/>
    </location>
</feature>
<gene>
    <name evidence="2" type="ordered locus">Sden_1577</name>
</gene>
<feature type="signal peptide" evidence="1">
    <location>
        <begin position="1"/>
        <end position="23"/>
    </location>
</feature>
<evidence type="ECO:0000256" key="1">
    <source>
        <dbReference type="SAM" id="SignalP"/>
    </source>
</evidence>
<keyword evidence="1" id="KW-0732">Signal</keyword>
<name>Q12NW4_SHEDO</name>
<protein>
    <submittedName>
        <fullName evidence="2">Uncharacterized protein</fullName>
    </submittedName>
</protein>
<dbReference type="Proteomes" id="UP000001982">
    <property type="component" value="Chromosome"/>
</dbReference>
<keyword evidence="3" id="KW-1185">Reference proteome</keyword>
<evidence type="ECO:0000313" key="3">
    <source>
        <dbReference type="Proteomes" id="UP000001982"/>
    </source>
</evidence>
<organism evidence="2 3">
    <name type="scientific">Shewanella denitrificans (strain OS217 / ATCC BAA-1090 / DSM 15013)</name>
    <dbReference type="NCBI Taxonomy" id="318161"/>
    <lineage>
        <taxon>Bacteria</taxon>
        <taxon>Pseudomonadati</taxon>
        <taxon>Pseudomonadota</taxon>
        <taxon>Gammaproteobacteria</taxon>
        <taxon>Alteromonadales</taxon>
        <taxon>Shewanellaceae</taxon>
        <taxon>Shewanella</taxon>
    </lineage>
</organism>
<dbReference type="EMBL" id="CP000302">
    <property type="protein sequence ID" value="ABE54862.1"/>
    <property type="molecule type" value="Genomic_DNA"/>
</dbReference>
<evidence type="ECO:0000313" key="2">
    <source>
        <dbReference type="EMBL" id="ABE54862.1"/>
    </source>
</evidence>
<proteinExistence type="predicted"/>
<dbReference type="KEGG" id="sdn:Sden_1577"/>
<dbReference type="AlphaFoldDB" id="Q12NW4"/>
<sequence>MRRITECLFLTLLFLSPINAAQAEIEDKFLRSIFGYLAEARDMNLVAYSGEKVAEIGRMYYLEDPDSIKRLALWTKRGKGLKLFEYQTGFDMSQEIDIQQEESYQIQSKYSDYLAGALKAELKEKGIKASVFKKAVRDAQIKFKVFRKVVPGKVVSDLVNKDKQKIIREYIEFGLGEGLVIPFQQLIIADFSYNEASSFELGALLGVELLESLKAELSANVVTSQKTKTELPASATIAFKPYPVYFKDTDIFVIWP</sequence>